<dbReference type="SMART" id="SM00903">
    <property type="entry name" value="Flavin_Reduct"/>
    <property type="match status" value="1"/>
</dbReference>
<dbReference type="GO" id="GO:0042602">
    <property type="term" value="F:riboflavin reductase (NADPH) activity"/>
    <property type="evidence" value="ECO:0007669"/>
    <property type="project" value="TreeGrafter"/>
</dbReference>
<evidence type="ECO:0000313" key="3">
    <source>
        <dbReference type="EMBL" id="SCU74828.1"/>
    </source>
</evidence>
<proteinExistence type="predicted"/>
<dbReference type="EMBL" id="FMSH01000118">
    <property type="protein sequence ID" value="SCU74828.1"/>
    <property type="molecule type" value="Genomic_DNA"/>
</dbReference>
<dbReference type="Gene3D" id="2.30.110.10">
    <property type="entry name" value="Electron Transport, Fmn-binding Protein, Chain A"/>
    <property type="match status" value="1"/>
</dbReference>
<name>A0A1K0J6W1_CUPNE</name>
<dbReference type="InterPro" id="IPR002563">
    <property type="entry name" value="Flavin_Rdtase-like_dom"/>
</dbReference>
<dbReference type="Pfam" id="PF01613">
    <property type="entry name" value="Flavin_Reduct"/>
    <property type="match status" value="1"/>
</dbReference>
<gene>
    <name evidence="3" type="ORF">CNECB9_2040014</name>
</gene>
<protein>
    <submittedName>
        <fullName evidence="3">Flavin reductase-like protein</fullName>
    </submittedName>
</protein>
<accession>A0A1K0J6W1</accession>
<reference evidence="3" key="1">
    <citation type="submission" date="2016-09" db="EMBL/GenBank/DDBJ databases">
        <authorList>
            <person name="Capua I."/>
            <person name="De Benedictis P."/>
            <person name="Joannis T."/>
            <person name="Lombin L.H."/>
            <person name="Cattoli G."/>
        </authorList>
    </citation>
    <scope>NUCLEOTIDE SEQUENCE</scope>
    <source>
        <strain evidence="3">B9</strain>
    </source>
</reference>
<organism evidence="3">
    <name type="scientific">Cupriavidus necator</name>
    <name type="common">Alcaligenes eutrophus</name>
    <name type="synonym">Ralstonia eutropha</name>
    <dbReference type="NCBI Taxonomy" id="106590"/>
    <lineage>
        <taxon>Bacteria</taxon>
        <taxon>Pseudomonadati</taxon>
        <taxon>Pseudomonadota</taxon>
        <taxon>Betaproteobacteria</taxon>
        <taxon>Burkholderiales</taxon>
        <taxon>Burkholderiaceae</taxon>
        <taxon>Cupriavidus</taxon>
    </lineage>
</organism>
<dbReference type="GO" id="GO:0010181">
    <property type="term" value="F:FMN binding"/>
    <property type="evidence" value="ECO:0007669"/>
    <property type="project" value="InterPro"/>
</dbReference>
<keyword evidence="1" id="KW-0560">Oxidoreductase</keyword>
<dbReference type="InterPro" id="IPR012349">
    <property type="entry name" value="Split_barrel_FMN-bd"/>
</dbReference>
<dbReference type="PANTHER" id="PTHR30466:SF1">
    <property type="entry name" value="FMN REDUCTASE (NADH) RUTF"/>
    <property type="match status" value="1"/>
</dbReference>
<dbReference type="SUPFAM" id="SSF50475">
    <property type="entry name" value="FMN-binding split barrel"/>
    <property type="match status" value="1"/>
</dbReference>
<evidence type="ECO:0000259" key="2">
    <source>
        <dbReference type="SMART" id="SM00903"/>
    </source>
</evidence>
<dbReference type="AlphaFoldDB" id="A0A1K0J6W1"/>
<dbReference type="RefSeq" id="WP_340522636.1">
    <property type="nucleotide sequence ID" value="NZ_FMSH01000118.1"/>
</dbReference>
<sequence>MRIHLTNAGAITLREPADFKRLDVMVDPQPRERLEHAIARVGRREDERHVRLSPSVLRFLSGHAGDPEWEAGFSAMVGYAARHGWVDERGEIRAHVTLNEKDEVVSVDDFKAAMRALPAGISAVTTGSGDDVAGIIVSSLTSVSADPPMVGFFVQQTASARGPLLRAGRFVANVLGEEHGAVVSDFLKAPQGPARFAAGQWHEGGHGLPVLEDALASIECDIVCTEALGTHDLIVGKIRKTTCRQANPIINFNAATHRIAPARLQ</sequence>
<evidence type="ECO:0000256" key="1">
    <source>
        <dbReference type="ARBA" id="ARBA00023002"/>
    </source>
</evidence>
<dbReference type="InterPro" id="IPR050268">
    <property type="entry name" value="NADH-dep_flavin_reductase"/>
</dbReference>
<feature type="domain" description="Flavin reductase like" evidence="2">
    <location>
        <begin position="114"/>
        <end position="258"/>
    </location>
</feature>
<dbReference type="PANTHER" id="PTHR30466">
    <property type="entry name" value="FLAVIN REDUCTASE"/>
    <property type="match status" value="1"/>
</dbReference>